<dbReference type="Proteomes" id="UP001218188">
    <property type="component" value="Unassembled WGS sequence"/>
</dbReference>
<accession>A0AAD6S0X2</accession>
<dbReference type="EMBL" id="JARJCM010000303">
    <property type="protein sequence ID" value="KAJ7019186.1"/>
    <property type="molecule type" value="Genomic_DNA"/>
</dbReference>
<evidence type="ECO:0000313" key="1">
    <source>
        <dbReference type="EMBL" id="KAJ7019186.1"/>
    </source>
</evidence>
<dbReference type="AlphaFoldDB" id="A0AAD6S0X2"/>
<evidence type="ECO:0000313" key="2">
    <source>
        <dbReference type="Proteomes" id="UP001218188"/>
    </source>
</evidence>
<protein>
    <submittedName>
        <fullName evidence="1">Uncharacterized protein</fullName>
    </submittedName>
</protein>
<organism evidence="1 2">
    <name type="scientific">Mycena alexandri</name>
    <dbReference type="NCBI Taxonomy" id="1745969"/>
    <lineage>
        <taxon>Eukaryota</taxon>
        <taxon>Fungi</taxon>
        <taxon>Dikarya</taxon>
        <taxon>Basidiomycota</taxon>
        <taxon>Agaricomycotina</taxon>
        <taxon>Agaricomycetes</taxon>
        <taxon>Agaricomycetidae</taxon>
        <taxon>Agaricales</taxon>
        <taxon>Marasmiineae</taxon>
        <taxon>Mycenaceae</taxon>
        <taxon>Mycena</taxon>
    </lineage>
</organism>
<reference evidence="1" key="1">
    <citation type="submission" date="2023-03" db="EMBL/GenBank/DDBJ databases">
        <title>Massive genome expansion in bonnet fungi (Mycena s.s.) driven by repeated elements and novel gene families across ecological guilds.</title>
        <authorList>
            <consortium name="Lawrence Berkeley National Laboratory"/>
            <person name="Harder C.B."/>
            <person name="Miyauchi S."/>
            <person name="Viragh M."/>
            <person name="Kuo A."/>
            <person name="Thoen E."/>
            <person name="Andreopoulos B."/>
            <person name="Lu D."/>
            <person name="Skrede I."/>
            <person name="Drula E."/>
            <person name="Henrissat B."/>
            <person name="Morin E."/>
            <person name="Kohler A."/>
            <person name="Barry K."/>
            <person name="LaButti K."/>
            <person name="Morin E."/>
            <person name="Salamov A."/>
            <person name="Lipzen A."/>
            <person name="Mereny Z."/>
            <person name="Hegedus B."/>
            <person name="Baldrian P."/>
            <person name="Stursova M."/>
            <person name="Weitz H."/>
            <person name="Taylor A."/>
            <person name="Grigoriev I.V."/>
            <person name="Nagy L.G."/>
            <person name="Martin F."/>
            <person name="Kauserud H."/>
        </authorList>
    </citation>
    <scope>NUCLEOTIDE SEQUENCE</scope>
    <source>
        <strain evidence="1">CBHHK200</strain>
    </source>
</reference>
<sequence>MWIPQWVWNRSSRATGREKDEESCEFQTSASRHPIVPDGETARDGVPFTGPVPPVKTGAVTIPNSSALIPIIQCNLQSLHRTFQYPVVNEILSLTPTALFAKPFRKVFIARGLHTSPSMFRTPLTPAYIACVEAGLCRGREGGWKKKASILIITKIHGHNFGQPYTAAEPRQFDFLKIWPPF</sequence>
<gene>
    <name evidence="1" type="ORF">C8F04DRAFT_1242749</name>
</gene>
<proteinExistence type="predicted"/>
<comment type="caution">
    <text evidence="1">The sequence shown here is derived from an EMBL/GenBank/DDBJ whole genome shotgun (WGS) entry which is preliminary data.</text>
</comment>
<keyword evidence="2" id="KW-1185">Reference proteome</keyword>
<name>A0AAD6S0X2_9AGAR</name>